<feature type="domain" description="YjiS-like" evidence="1">
    <location>
        <begin position="25"/>
        <end position="52"/>
    </location>
</feature>
<dbReference type="Pfam" id="PF06568">
    <property type="entry name" value="YjiS-like"/>
    <property type="match status" value="1"/>
</dbReference>
<accession>A0A1M7AIC4</accession>
<protein>
    <recommendedName>
        <fullName evidence="1">YjiS-like domain-containing protein</fullName>
    </recommendedName>
</protein>
<keyword evidence="3" id="KW-1185">Reference proteome</keyword>
<name>A0A1M7AIC4_9HYPH</name>
<dbReference type="EMBL" id="FRBW01000001">
    <property type="protein sequence ID" value="SHL42345.1"/>
    <property type="molecule type" value="Genomic_DNA"/>
</dbReference>
<evidence type="ECO:0000313" key="3">
    <source>
        <dbReference type="Proteomes" id="UP000186002"/>
    </source>
</evidence>
<proteinExistence type="predicted"/>
<dbReference type="InterPro" id="IPR009506">
    <property type="entry name" value="YjiS-like"/>
</dbReference>
<gene>
    <name evidence="2" type="ORF">SAMN05444272_0552</name>
</gene>
<dbReference type="RefSeq" id="WP_073008499.1">
    <property type="nucleotide sequence ID" value="NZ_FRBW01000001.1"/>
</dbReference>
<dbReference type="Proteomes" id="UP000186002">
    <property type="component" value="Unassembled WGS sequence"/>
</dbReference>
<evidence type="ECO:0000313" key="2">
    <source>
        <dbReference type="EMBL" id="SHL42345.1"/>
    </source>
</evidence>
<evidence type="ECO:0000259" key="1">
    <source>
        <dbReference type="Pfam" id="PF06568"/>
    </source>
</evidence>
<organism evidence="2 3">
    <name type="scientific">Roseibium suaedae</name>
    <dbReference type="NCBI Taxonomy" id="735517"/>
    <lineage>
        <taxon>Bacteria</taxon>
        <taxon>Pseudomonadati</taxon>
        <taxon>Pseudomonadota</taxon>
        <taxon>Alphaproteobacteria</taxon>
        <taxon>Hyphomicrobiales</taxon>
        <taxon>Stappiaceae</taxon>
        <taxon>Roseibium</taxon>
    </lineage>
</organism>
<dbReference type="AlphaFoldDB" id="A0A1M7AIC4"/>
<sequence length="110" mass="11992">MTSTTTNSQTATFWAKVARVWTVLKNRRQVNRLSHLTDEQLLDIGLTRSDVRCALRAPLSSDPAVVLTKAAESARQMPLVARPQSAVLLAYEAPRSVPGARPATEDHLAA</sequence>
<reference evidence="2 3" key="1">
    <citation type="submission" date="2016-11" db="EMBL/GenBank/DDBJ databases">
        <authorList>
            <person name="Jaros S."/>
            <person name="Januszkiewicz K."/>
            <person name="Wedrychowicz H."/>
        </authorList>
    </citation>
    <scope>NUCLEOTIDE SEQUENCE [LARGE SCALE GENOMIC DNA]</scope>
    <source>
        <strain evidence="2 3">DSM 22153</strain>
    </source>
</reference>
<dbReference type="OrthoDB" id="8096613at2"/>